<evidence type="ECO:0000313" key="2">
    <source>
        <dbReference type="Proteomes" id="UP000024635"/>
    </source>
</evidence>
<organism evidence="1 2">
    <name type="scientific">Ancylostoma ceylanicum</name>
    <dbReference type="NCBI Taxonomy" id="53326"/>
    <lineage>
        <taxon>Eukaryota</taxon>
        <taxon>Metazoa</taxon>
        <taxon>Ecdysozoa</taxon>
        <taxon>Nematoda</taxon>
        <taxon>Chromadorea</taxon>
        <taxon>Rhabditida</taxon>
        <taxon>Rhabditina</taxon>
        <taxon>Rhabditomorpha</taxon>
        <taxon>Strongyloidea</taxon>
        <taxon>Ancylostomatidae</taxon>
        <taxon>Ancylostomatinae</taxon>
        <taxon>Ancylostoma</taxon>
    </lineage>
</organism>
<accession>A0A016WAX1</accession>
<sequence length="129" mass="14088">MDTRVNRVPSVKKGGIHRVSTFSVAESLEPTEDCWMDTSESHRKTAGANLRVCFDGVAAGVFHRVGASRPRLVFEVRVSFLEASLTAFDSADGSGVLSQYAVDVPYGFRLSSTATPSIEDYSLEVLLWN</sequence>
<protein>
    <submittedName>
        <fullName evidence="1">Uncharacterized protein</fullName>
    </submittedName>
</protein>
<name>A0A016WAX1_9BILA</name>
<reference evidence="2" key="1">
    <citation type="journal article" date="2015" name="Nat. Genet.">
        <title>The genome and transcriptome of the zoonotic hookworm Ancylostoma ceylanicum identify infection-specific gene families.</title>
        <authorList>
            <person name="Schwarz E.M."/>
            <person name="Hu Y."/>
            <person name="Antoshechkin I."/>
            <person name="Miller M.M."/>
            <person name="Sternberg P.W."/>
            <person name="Aroian R.V."/>
        </authorList>
    </citation>
    <scope>NUCLEOTIDE SEQUENCE</scope>
    <source>
        <strain evidence="2">HY135</strain>
    </source>
</reference>
<comment type="caution">
    <text evidence="1">The sequence shown here is derived from an EMBL/GenBank/DDBJ whole genome shotgun (WGS) entry which is preliminary data.</text>
</comment>
<dbReference type="EMBL" id="JARK01000460">
    <property type="protein sequence ID" value="EYC36756.1"/>
    <property type="molecule type" value="Genomic_DNA"/>
</dbReference>
<dbReference type="AlphaFoldDB" id="A0A016WAX1"/>
<gene>
    <name evidence="1" type="primary">Acey_s0860.g2734</name>
    <name evidence="1" type="ORF">Y032_0860g2734</name>
</gene>
<keyword evidence="2" id="KW-1185">Reference proteome</keyword>
<dbReference type="OrthoDB" id="10607382at2759"/>
<evidence type="ECO:0000313" key="1">
    <source>
        <dbReference type="EMBL" id="EYC36756.1"/>
    </source>
</evidence>
<proteinExistence type="predicted"/>
<dbReference type="Proteomes" id="UP000024635">
    <property type="component" value="Unassembled WGS sequence"/>
</dbReference>